<dbReference type="HOGENOM" id="CLU_082475_1_0_1"/>
<keyword evidence="1" id="KW-1133">Transmembrane helix</keyword>
<gene>
    <name evidence="2" type="ORF">OIDMADRAFT_97898</name>
</gene>
<evidence type="ECO:0008006" key="4">
    <source>
        <dbReference type="Google" id="ProtNLM"/>
    </source>
</evidence>
<name>A0A0C3D3A6_OIDMZ</name>
<reference evidence="2 3" key="1">
    <citation type="submission" date="2014-04" db="EMBL/GenBank/DDBJ databases">
        <authorList>
            <consortium name="DOE Joint Genome Institute"/>
            <person name="Kuo A."/>
            <person name="Martino E."/>
            <person name="Perotto S."/>
            <person name="Kohler A."/>
            <person name="Nagy L.G."/>
            <person name="Floudas D."/>
            <person name="Copeland A."/>
            <person name="Barry K.W."/>
            <person name="Cichocki N."/>
            <person name="Veneault-Fourrey C."/>
            <person name="LaButti K."/>
            <person name="Lindquist E.A."/>
            <person name="Lipzen A."/>
            <person name="Lundell T."/>
            <person name="Morin E."/>
            <person name="Murat C."/>
            <person name="Sun H."/>
            <person name="Tunlid A."/>
            <person name="Henrissat B."/>
            <person name="Grigoriev I.V."/>
            <person name="Hibbett D.S."/>
            <person name="Martin F."/>
            <person name="Nordberg H.P."/>
            <person name="Cantor M.N."/>
            <person name="Hua S.X."/>
        </authorList>
    </citation>
    <scope>NUCLEOTIDE SEQUENCE [LARGE SCALE GENOMIC DNA]</scope>
    <source>
        <strain evidence="2 3">Zn</strain>
    </source>
</reference>
<reference evidence="3" key="2">
    <citation type="submission" date="2015-01" db="EMBL/GenBank/DDBJ databases">
        <title>Evolutionary Origins and Diversification of the Mycorrhizal Mutualists.</title>
        <authorList>
            <consortium name="DOE Joint Genome Institute"/>
            <consortium name="Mycorrhizal Genomics Consortium"/>
            <person name="Kohler A."/>
            <person name="Kuo A."/>
            <person name="Nagy L.G."/>
            <person name="Floudas D."/>
            <person name="Copeland A."/>
            <person name="Barry K.W."/>
            <person name="Cichocki N."/>
            <person name="Veneault-Fourrey C."/>
            <person name="LaButti K."/>
            <person name="Lindquist E.A."/>
            <person name="Lipzen A."/>
            <person name="Lundell T."/>
            <person name="Morin E."/>
            <person name="Murat C."/>
            <person name="Riley R."/>
            <person name="Ohm R."/>
            <person name="Sun H."/>
            <person name="Tunlid A."/>
            <person name="Henrissat B."/>
            <person name="Grigoriev I.V."/>
            <person name="Hibbett D.S."/>
            <person name="Martin F."/>
        </authorList>
    </citation>
    <scope>NUCLEOTIDE SEQUENCE [LARGE SCALE GENOMIC DNA]</scope>
    <source>
        <strain evidence="3">Zn</strain>
    </source>
</reference>
<accession>A0A0C3D3A6</accession>
<sequence>PSPYPRLLFHGLRAMQLLSSLVVSGIMCYFIYHLRDEHYPIPWTFINLLCISIATIASLTVTIILYNFTYLPPKFNLILNGLITLFWFLGLGLLSMSIATTHVLNKACTTDIWNGSDAAGVCRDYKALWGMTLVGSVATFAAFLLDLHTQRKVTKRGIYAMPEDDQDARRLNDLKTTRVRSEGYDAPTEETEASTSVFDSDIGYHSRYGD</sequence>
<feature type="non-terminal residue" evidence="2">
    <location>
        <position position="1"/>
    </location>
</feature>
<dbReference type="Proteomes" id="UP000054321">
    <property type="component" value="Unassembled WGS sequence"/>
</dbReference>
<keyword evidence="1" id="KW-0472">Membrane</keyword>
<dbReference type="EMBL" id="KN832871">
    <property type="protein sequence ID" value="KIN05744.1"/>
    <property type="molecule type" value="Genomic_DNA"/>
</dbReference>
<dbReference type="OrthoDB" id="5344006at2759"/>
<protein>
    <recommendedName>
        <fullName evidence="4">MARVEL domain-containing protein</fullName>
    </recommendedName>
</protein>
<evidence type="ECO:0000256" key="1">
    <source>
        <dbReference type="SAM" id="Phobius"/>
    </source>
</evidence>
<feature type="transmembrane region" description="Helical" evidence="1">
    <location>
        <begin position="127"/>
        <end position="147"/>
    </location>
</feature>
<keyword evidence="3" id="KW-1185">Reference proteome</keyword>
<feature type="transmembrane region" description="Helical" evidence="1">
    <location>
        <begin position="12"/>
        <end position="32"/>
    </location>
</feature>
<organism evidence="2 3">
    <name type="scientific">Oidiodendron maius (strain Zn)</name>
    <dbReference type="NCBI Taxonomy" id="913774"/>
    <lineage>
        <taxon>Eukaryota</taxon>
        <taxon>Fungi</taxon>
        <taxon>Dikarya</taxon>
        <taxon>Ascomycota</taxon>
        <taxon>Pezizomycotina</taxon>
        <taxon>Leotiomycetes</taxon>
        <taxon>Leotiomycetes incertae sedis</taxon>
        <taxon>Myxotrichaceae</taxon>
        <taxon>Oidiodendron</taxon>
    </lineage>
</organism>
<feature type="non-terminal residue" evidence="2">
    <location>
        <position position="210"/>
    </location>
</feature>
<evidence type="ECO:0000313" key="3">
    <source>
        <dbReference type="Proteomes" id="UP000054321"/>
    </source>
</evidence>
<feature type="transmembrane region" description="Helical" evidence="1">
    <location>
        <begin position="44"/>
        <end position="65"/>
    </location>
</feature>
<keyword evidence="1" id="KW-0812">Transmembrane</keyword>
<dbReference type="PANTHER" id="PTHR39608:SF2">
    <property type="entry name" value="MARVEL DOMAIN-CONTAINING PROTEIN"/>
    <property type="match status" value="1"/>
</dbReference>
<dbReference type="PANTHER" id="PTHR39608">
    <property type="entry name" value="INTEGRAL MEMBRANE PROTEIN (AFU_ORTHOLOGUE AFUA_5G08640)"/>
    <property type="match status" value="1"/>
</dbReference>
<feature type="transmembrane region" description="Helical" evidence="1">
    <location>
        <begin position="77"/>
        <end position="99"/>
    </location>
</feature>
<evidence type="ECO:0000313" key="2">
    <source>
        <dbReference type="EMBL" id="KIN05744.1"/>
    </source>
</evidence>
<dbReference type="AlphaFoldDB" id="A0A0C3D3A6"/>
<proteinExistence type="predicted"/>
<dbReference type="InParanoid" id="A0A0C3D3A6"/>